<feature type="region of interest" description="Disordered" evidence="1">
    <location>
        <begin position="1"/>
        <end position="22"/>
    </location>
</feature>
<protein>
    <recommendedName>
        <fullName evidence="4">Integrase SAM-like N-terminal domain-containing protein</fullName>
    </recommendedName>
</protein>
<organism evidence="2 3">
    <name type="scientific">Paraburkholderia dipogonis</name>
    <dbReference type="NCBI Taxonomy" id="1211383"/>
    <lineage>
        <taxon>Bacteria</taxon>
        <taxon>Pseudomonadati</taxon>
        <taxon>Pseudomonadota</taxon>
        <taxon>Betaproteobacteria</taxon>
        <taxon>Burkholderiales</taxon>
        <taxon>Burkholderiaceae</taxon>
        <taxon>Paraburkholderia</taxon>
    </lineage>
</organism>
<name>A0ABW9B296_9BURK</name>
<keyword evidence="3" id="KW-1185">Reference proteome</keyword>
<reference evidence="2 3" key="1">
    <citation type="journal article" date="2024" name="Chem. Sci.">
        <title>Discovery of megapolipeptins by genome mining of a Burkholderiales bacteria collection.</title>
        <authorList>
            <person name="Paulo B.S."/>
            <person name="Recchia M.J.J."/>
            <person name="Lee S."/>
            <person name="Fergusson C.H."/>
            <person name="Romanowski S.B."/>
            <person name="Hernandez A."/>
            <person name="Krull N."/>
            <person name="Liu D.Y."/>
            <person name="Cavanagh H."/>
            <person name="Bos A."/>
            <person name="Gray C.A."/>
            <person name="Murphy B.T."/>
            <person name="Linington R.G."/>
            <person name="Eustaquio A.S."/>
        </authorList>
    </citation>
    <scope>NUCLEOTIDE SEQUENCE [LARGE SCALE GENOMIC DNA]</scope>
    <source>
        <strain evidence="2 3">RL17-350-BIC-A</strain>
    </source>
</reference>
<comment type="caution">
    <text evidence="2">The sequence shown here is derived from an EMBL/GenBank/DDBJ whole genome shotgun (WGS) entry which is preliminary data.</text>
</comment>
<evidence type="ECO:0008006" key="4">
    <source>
        <dbReference type="Google" id="ProtNLM"/>
    </source>
</evidence>
<evidence type="ECO:0000313" key="3">
    <source>
        <dbReference type="Proteomes" id="UP001629230"/>
    </source>
</evidence>
<evidence type="ECO:0000313" key="2">
    <source>
        <dbReference type="EMBL" id="MFM0006258.1"/>
    </source>
</evidence>
<feature type="compositionally biased region" description="Polar residues" evidence="1">
    <location>
        <begin position="1"/>
        <end position="12"/>
    </location>
</feature>
<proteinExistence type="predicted"/>
<accession>A0ABW9B296</accession>
<dbReference type="Proteomes" id="UP001629230">
    <property type="component" value="Unassembled WGS sequence"/>
</dbReference>
<gene>
    <name evidence="2" type="ORF">PQR57_35390</name>
</gene>
<evidence type="ECO:0000256" key="1">
    <source>
        <dbReference type="SAM" id="MobiDB-lite"/>
    </source>
</evidence>
<dbReference type="EMBL" id="JAQQEZ010000038">
    <property type="protein sequence ID" value="MFM0006258.1"/>
    <property type="molecule type" value="Genomic_DNA"/>
</dbReference>
<dbReference type="RefSeq" id="WP_408180817.1">
    <property type="nucleotide sequence ID" value="NZ_JAQQEZ010000038.1"/>
</dbReference>
<sequence length="217" mass="23719">MLSIGKSPSSMKCASAAQGREQALDPRPLDQLRQEHSVPILHAIEALLLTDRATTHSSRTSAHPTIAQQPGLVLDHSDHAGLADALPRPSTHQRGELRPPQCGVRERCLNEAALIKTTGAQPDADDAPSSRIRLLSLQALGRYLSMYKQISCLTIKKTYAQIIAWYVQCKREAPSSDILSCLLPGRADVHPKVFYYGEVYLDATQSAGFSMVNLNHA</sequence>